<gene>
    <name evidence="1" type="ORF">NQ314_011640</name>
</gene>
<reference evidence="1" key="1">
    <citation type="journal article" date="2023" name="Insect Mol. Biol.">
        <title>Genome sequencing provides insights into the evolution of gene families encoding plant cell wall-degrading enzymes in longhorned beetles.</title>
        <authorList>
            <person name="Shin N.R."/>
            <person name="Okamura Y."/>
            <person name="Kirsch R."/>
            <person name="Pauchet Y."/>
        </authorList>
    </citation>
    <scope>NUCLEOTIDE SEQUENCE</scope>
    <source>
        <strain evidence="1">RBIC_L_NR</strain>
    </source>
</reference>
<name>A0AAV8XHP8_9CUCU</name>
<evidence type="ECO:0008006" key="3">
    <source>
        <dbReference type="Google" id="ProtNLM"/>
    </source>
</evidence>
<evidence type="ECO:0000313" key="2">
    <source>
        <dbReference type="Proteomes" id="UP001162156"/>
    </source>
</evidence>
<comment type="caution">
    <text evidence="1">The sequence shown here is derived from an EMBL/GenBank/DDBJ whole genome shotgun (WGS) entry which is preliminary data.</text>
</comment>
<dbReference type="PANTHER" id="PTHR10773:SF19">
    <property type="match status" value="1"/>
</dbReference>
<dbReference type="EMBL" id="JANEYF010003243">
    <property type="protein sequence ID" value="KAJ8937978.1"/>
    <property type="molecule type" value="Genomic_DNA"/>
</dbReference>
<organism evidence="1 2">
    <name type="scientific">Rhamnusium bicolor</name>
    <dbReference type="NCBI Taxonomy" id="1586634"/>
    <lineage>
        <taxon>Eukaryota</taxon>
        <taxon>Metazoa</taxon>
        <taxon>Ecdysozoa</taxon>
        <taxon>Arthropoda</taxon>
        <taxon>Hexapoda</taxon>
        <taxon>Insecta</taxon>
        <taxon>Pterygota</taxon>
        <taxon>Neoptera</taxon>
        <taxon>Endopterygota</taxon>
        <taxon>Coleoptera</taxon>
        <taxon>Polyphaga</taxon>
        <taxon>Cucujiformia</taxon>
        <taxon>Chrysomeloidea</taxon>
        <taxon>Cerambycidae</taxon>
        <taxon>Lepturinae</taxon>
        <taxon>Rhagiini</taxon>
        <taxon>Rhamnusium</taxon>
    </lineage>
</organism>
<keyword evidence="2" id="KW-1185">Reference proteome</keyword>
<dbReference type="PANTHER" id="PTHR10773">
    <property type="entry name" value="DNA-DIRECTED RNA POLYMERASES I, II, AND III SUBUNIT RPABC2"/>
    <property type="match status" value="1"/>
</dbReference>
<protein>
    <recommendedName>
        <fullName evidence="3">GIY-YIG homing endonuclease</fullName>
    </recommendedName>
</protein>
<sequence length="184" mass="21718">MNNNAFNFMKDGEKKRVCKVFFTSTLGITNRSIRTVLSKYKEGSLGSENRGKHNKHKVVPDDIKNGIREHISSIPKIESHYTRAHSEKVYIEGGKTITQLYRDYRTECEESEKPFGCLTMYRKIFNYEYNIAFFIPKKDQCQTCVCYENSNEQEKLELQNQYTSHLKEKHLSRIEKENDKKINK</sequence>
<dbReference type="Proteomes" id="UP001162156">
    <property type="component" value="Unassembled WGS sequence"/>
</dbReference>
<dbReference type="AlphaFoldDB" id="A0AAV8XHP8"/>
<accession>A0AAV8XHP8</accession>
<evidence type="ECO:0000313" key="1">
    <source>
        <dbReference type="EMBL" id="KAJ8937978.1"/>
    </source>
</evidence>
<proteinExistence type="predicted"/>